<reference evidence="2 3" key="1">
    <citation type="journal article" date="2010" name="Genome Biol.">
        <title>A first genome assembly of the barley fungal pathogen Pyrenophora teres f. teres.</title>
        <authorList>
            <person name="Ellwood S.R."/>
            <person name="Liu Z."/>
            <person name="Syme R.A."/>
            <person name="Lai Z."/>
            <person name="Hane J.K."/>
            <person name="Keiper F."/>
            <person name="Moffat C.S."/>
            <person name="Oliver R.P."/>
            <person name="Friesen T.L."/>
        </authorList>
    </citation>
    <scope>NUCLEOTIDE SEQUENCE [LARGE SCALE GENOMIC DNA]</scope>
    <source>
        <strain evidence="2 3">0-1</strain>
    </source>
</reference>
<organism evidence="3">
    <name type="scientific">Pyrenophora teres f. teres (strain 0-1)</name>
    <name type="common">Barley net blotch fungus</name>
    <name type="synonym">Drechslera teres f. teres</name>
    <dbReference type="NCBI Taxonomy" id="861557"/>
    <lineage>
        <taxon>Eukaryota</taxon>
        <taxon>Fungi</taxon>
        <taxon>Dikarya</taxon>
        <taxon>Ascomycota</taxon>
        <taxon>Pezizomycotina</taxon>
        <taxon>Dothideomycetes</taxon>
        <taxon>Pleosporomycetidae</taxon>
        <taxon>Pleosporales</taxon>
        <taxon>Pleosporineae</taxon>
        <taxon>Pleosporaceae</taxon>
        <taxon>Pyrenophora</taxon>
    </lineage>
</organism>
<dbReference type="EMBL" id="GL534604">
    <property type="protein sequence ID" value="EFQ91819.1"/>
    <property type="molecule type" value="Genomic_DNA"/>
</dbReference>
<feature type="compositionally biased region" description="Low complexity" evidence="1">
    <location>
        <begin position="105"/>
        <end position="151"/>
    </location>
</feature>
<evidence type="ECO:0000313" key="3">
    <source>
        <dbReference type="Proteomes" id="UP000001067"/>
    </source>
</evidence>
<name>E3RR31_PYRTT</name>
<gene>
    <name evidence="2" type="ORF">PTT_11240</name>
</gene>
<feature type="region of interest" description="Disordered" evidence="1">
    <location>
        <begin position="1"/>
        <end position="197"/>
    </location>
</feature>
<evidence type="ECO:0000313" key="2">
    <source>
        <dbReference type="EMBL" id="EFQ91819.1"/>
    </source>
</evidence>
<dbReference type="OrthoDB" id="10636337at2759"/>
<proteinExistence type="predicted"/>
<dbReference type="Proteomes" id="UP000001067">
    <property type="component" value="Unassembled WGS sequence"/>
</dbReference>
<dbReference type="AlphaFoldDB" id="E3RR31"/>
<accession>E3RR31</accession>
<dbReference type="HOGENOM" id="CLU_1156897_0_0_1"/>
<sequence length="240" mass="26573">MSPWKSSKTKLEAVQAFRFGDQKHDRKYAPQPEPEDPPEQAFHPVQSGQGENSAYYGPYGPWVPQPPVPYAPGYYPTPTPHPQYPGYTGPHQPPQAPPHGLGIHQQYVYQPQGYGNQQQPSSPPQGQAPFSPVNANPNAYQNNQPYNYSNYGQLPALSASPEAGVQSSPPTHSSPEPPQQAHTRGPQRSLSYDDPYDPYEEQFALTQRMQTEPPQVAPHDCNEYGLAAIGKCTRCGYTPY</sequence>
<evidence type="ECO:0000256" key="1">
    <source>
        <dbReference type="SAM" id="MobiDB-lite"/>
    </source>
</evidence>
<feature type="compositionally biased region" description="Pro residues" evidence="1">
    <location>
        <begin position="61"/>
        <end position="83"/>
    </location>
</feature>
<dbReference type="KEGG" id="pte:PTT_11240"/>
<protein>
    <submittedName>
        <fullName evidence="2">Uncharacterized protein</fullName>
    </submittedName>
</protein>
<keyword evidence="3" id="KW-1185">Reference proteome</keyword>